<reference evidence="3" key="1">
    <citation type="submission" date="2023-07" db="EMBL/GenBank/DDBJ databases">
        <title>Whole-genome sequencing of a new Methanosarcina sp. Z-7115.</title>
        <authorList>
            <person name="Zhilina T.N."/>
            <person name="Merkel A.Y."/>
        </authorList>
    </citation>
    <scope>NUCLEOTIDE SEQUENCE [LARGE SCALE GENOMIC DNA]</scope>
    <source>
        <strain evidence="3">Z-7115</strain>
    </source>
</reference>
<feature type="compositionally biased region" description="Basic and acidic residues" evidence="1">
    <location>
        <begin position="13"/>
        <end position="22"/>
    </location>
</feature>
<dbReference type="Proteomes" id="UP001246244">
    <property type="component" value="Unassembled WGS sequence"/>
</dbReference>
<gene>
    <name evidence="2" type="ORF">RG963_12510</name>
</gene>
<evidence type="ECO:0000313" key="2">
    <source>
        <dbReference type="EMBL" id="MDR7666588.1"/>
    </source>
</evidence>
<comment type="caution">
    <text evidence="2">The sequence shown here is derived from an EMBL/GenBank/DDBJ whole genome shotgun (WGS) entry which is preliminary data.</text>
</comment>
<sequence>MSTEPVKNAKGSHKNEQKDSKHASKTKPWLKEHRRPTVYLKTIG</sequence>
<organism evidence="2 3">
    <name type="scientific">Methanosarcina baikalica</name>
    <dbReference type="NCBI Taxonomy" id="3073890"/>
    <lineage>
        <taxon>Archaea</taxon>
        <taxon>Methanobacteriati</taxon>
        <taxon>Methanobacteriota</taxon>
        <taxon>Stenosarchaea group</taxon>
        <taxon>Methanomicrobia</taxon>
        <taxon>Methanosarcinales</taxon>
        <taxon>Methanosarcinaceae</taxon>
        <taxon>Methanosarcina</taxon>
    </lineage>
</organism>
<dbReference type="EMBL" id="JAVKPK010000057">
    <property type="protein sequence ID" value="MDR7666588.1"/>
    <property type="molecule type" value="Genomic_DNA"/>
</dbReference>
<accession>A0ABU2D3P6</accession>
<evidence type="ECO:0000313" key="3">
    <source>
        <dbReference type="Proteomes" id="UP001246244"/>
    </source>
</evidence>
<proteinExistence type="predicted"/>
<keyword evidence="3" id="KW-1185">Reference proteome</keyword>
<feature type="region of interest" description="Disordered" evidence="1">
    <location>
        <begin position="1"/>
        <end position="44"/>
    </location>
</feature>
<protein>
    <submittedName>
        <fullName evidence="2">Uncharacterized protein</fullName>
    </submittedName>
</protein>
<evidence type="ECO:0000256" key="1">
    <source>
        <dbReference type="SAM" id="MobiDB-lite"/>
    </source>
</evidence>
<name>A0ABU2D3P6_9EURY</name>
<dbReference type="RefSeq" id="WP_310576616.1">
    <property type="nucleotide sequence ID" value="NZ_JAVKPK010000057.1"/>
</dbReference>